<proteinExistence type="predicted"/>
<evidence type="ECO:0000313" key="1">
    <source>
        <dbReference type="EMBL" id="WAJ29084.1"/>
    </source>
</evidence>
<organism evidence="1 2">
    <name type="scientific">Antarcticirhabdus aurantiaca</name>
    <dbReference type="NCBI Taxonomy" id="2606717"/>
    <lineage>
        <taxon>Bacteria</taxon>
        <taxon>Pseudomonadati</taxon>
        <taxon>Pseudomonadota</taxon>
        <taxon>Alphaproteobacteria</taxon>
        <taxon>Hyphomicrobiales</taxon>
        <taxon>Aurantimonadaceae</taxon>
        <taxon>Antarcticirhabdus</taxon>
    </lineage>
</organism>
<dbReference type="Proteomes" id="UP001163223">
    <property type="component" value="Chromosome"/>
</dbReference>
<keyword evidence="2" id="KW-1185">Reference proteome</keyword>
<dbReference type="EMBL" id="CP113520">
    <property type="protein sequence ID" value="WAJ29084.1"/>
    <property type="molecule type" value="Genomic_DNA"/>
</dbReference>
<sequence length="79" mass="8343">MANASRNHIGAGAQGKRAGTGAMTDVPADLLEENMVLSNRDKAQHTGARGLDGKATQVEQFQDTVMNRGERADDSSDEA</sequence>
<protein>
    <submittedName>
        <fullName evidence="1">Uncharacterized protein</fullName>
    </submittedName>
</protein>
<gene>
    <name evidence="1" type="ORF">OXU80_02230</name>
</gene>
<evidence type="ECO:0000313" key="2">
    <source>
        <dbReference type="Proteomes" id="UP001163223"/>
    </source>
</evidence>
<reference evidence="1" key="1">
    <citation type="submission" date="2022-11" db="EMBL/GenBank/DDBJ databases">
        <title>beta-Carotene-producing bacterium, Jeongeuplla avenae sp. nov., alleviates the salt stress of Arabidopsis seedlings.</title>
        <authorList>
            <person name="Jiang L."/>
            <person name="Lee J."/>
        </authorList>
    </citation>
    <scope>NUCLEOTIDE SEQUENCE</scope>
    <source>
        <strain evidence="1">DY_R2A_6</strain>
    </source>
</reference>
<accession>A0ACD4NQE8</accession>
<name>A0ACD4NQE8_9HYPH</name>